<evidence type="ECO:0000313" key="2">
    <source>
        <dbReference type="Proteomes" id="UP000001285"/>
    </source>
</evidence>
<dbReference type="Pfam" id="PF05704">
    <property type="entry name" value="Caps_synth"/>
    <property type="match status" value="1"/>
</dbReference>
<dbReference type="Proteomes" id="UP000001285">
    <property type="component" value="Chromosome"/>
</dbReference>
<proteinExistence type="predicted"/>
<dbReference type="HOGENOM" id="CLU_068623_0_1_9"/>
<accession>G2KUX0</accession>
<dbReference type="EMBL" id="CP002461">
    <property type="protein sequence ID" value="AEN98638.1"/>
    <property type="molecule type" value="Genomic_DNA"/>
</dbReference>
<evidence type="ECO:0008006" key="3">
    <source>
        <dbReference type="Google" id="ProtNLM"/>
    </source>
</evidence>
<keyword evidence="2" id="KW-1185">Reference proteome</keyword>
<evidence type="ECO:0000313" key="1">
    <source>
        <dbReference type="EMBL" id="AEN98638.1"/>
    </source>
</evidence>
<dbReference type="GO" id="GO:0016757">
    <property type="term" value="F:glycosyltransferase activity"/>
    <property type="evidence" value="ECO:0007669"/>
    <property type="project" value="InterPro"/>
</dbReference>
<dbReference type="AlphaFoldDB" id="G2KUX0"/>
<dbReference type="STRING" id="714313.LSA_01660"/>
<sequence>MKFLVAKILRRIPLNNNLKVKFNSYRHQWVERKINSLLNEAYSMVNSKLEVNKKQKNGGPIWVFWWQGIDGMPDLVKKCYFSVLRNANGNRVILITKSNFQNYTDISPTIIRKLLMGKMTVTHFSDILRFNLLKNNGGLWLDATIFVNKPIPEKYFTPIFTCSGFPDKDYFFVTRGKWTGFLFGGCEKSKLFQFMDDFFKLYWEKNDILVDYFLIDYALEYAWMKNLSCFKYYTQQSIGKNNSNLFELYPLLNKKYDSKLMYRISKDTEMYKLSYKLKFDEKTTTFYGILVK</sequence>
<organism evidence="1 2">
    <name type="scientific">Fructilactobacillus sanfranciscensis (strain TMW 1.1304)</name>
    <name type="common">Lactobacillus sanfranciscensis</name>
    <dbReference type="NCBI Taxonomy" id="714313"/>
    <lineage>
        <taxon>Bacteria</taxon>
        <taxon>Bacillati</taxon>
        <taxon>Bacillota</taxon>
        <taxon>Bacilli</taxon>
        <taxon>Lactobacillales</taxon>
        <taxon>Lactobacillaceae</taxon>
        <taxon>Fructilactobacillus</taxon>
    </lineage>
</organism>
<dbReference type="KEGG" id="lsn:LSA_01660"/>
<gene>
    <name evidence="1" type="ordered locus">LSA_01660</name>
</gene>
<dbReference type="InterPro" id="IPR008441">
    <property type="entry name" value="AfumC-like_glycosyl_Trfase"/>
</dbReference>
<dbReference type="eggNOG" id="COG3774">
    <property type="taxonomic scope" value="Bacteria"/>
</dbReference>
<protein>
    <recommendedName>
        <fullName evidence="3">Capsular biosynthesis protein</fullName>
    </recommendedName>
</protein>
<reference evidence="1 2" key="1">
    <citation type="journal article" date="2011" name="Microb. Cell Fact.">
        <title>Genomic analysis reveals Lactobacillus sanfranciscensis as stable element in traditional sourdoughs.</title>
        <authorList>
            <person name="Vogel R.F."/>
            <person name="Pavlovic M."/>
            <person name="Ehrmann M.A."/>
            <person name="Wiezer A."/>
            <person name="Liesegang H."/>
            <person name="Offschanka S."/>
            <person name="Voget S."/>
            <person name="Angelov A."/>
            <person name="Bocker G."/>
            <person name="Liebl W."/>
        </authorList>
    </citation>
    <scope>NUCLEOTIDE SEQUENCE [LARGE SCALE GENOMIC DNA]</scope>
    <source>
        <strain evidence="1 2">TMW 1.1304</strain>
    </source>
</reference>
<name>G2KUX0_FRUST</name>
<dbReference type="Gene3D" id="3.90.550.20">
    <property type="match status" value="1"/>
</dbReference>
<dbReference type="SUPFAM" id="SSF53448">
    <property type="entry name" value="Nucleotide-diphospho-sugar transferases"/>
    <property type="match status" value="1"/>
</dbReference>
<dbReference type="InterPro" id="IPR029044">
    <property type="entry name" value="Nucleotide-diphossugar_trans"/>
</dbReference>